<comment type="similarity">
    <text evidence="1 7">Belongs to the sigma-70 factor family. ECF subfamily.</text>
</comment>
<dbReference type="PANTHER" id="PTHR43133:SF65">
    <property type="entry name" value="ECF RNA POLYMERASE SIGMA FACTOR SIGG"/>
    <property type="match status" value="1"/>
</dbReference>
<evidence type="ECO:0000256" key="7">
    <source>
        <dbReference type="RuleBase" id="RU000716"/>
    </source>
</evidence>
<dbReference type="InterPro" id="IPR036388">
    <property type="entry name" value="WH-like_DNA-bd_sf"/>
</dbReference>
<sequence length="322" mass="35526">MTGSLLRTEFEASVEPYRRELIVYCYRMLGSFSDAEDLVQETLLRAWRARDRYDEQRASWRTWLYRIATNVCLTALSGRARRPLPSGLGPAAGDPDHPLVPDFEVPWLQPLPDRARSADPAEHAAERAGIRLAFVAALQRLSARQRAVLILREVLEFSAAEVADQLDSTTAAVNSALQRARVALASAEPGPDLAEPDDPAVRRTVDRYVRAFEAADVTALVGLLTADVVLEMPPVPLWYAGAAAYGAFMTRVFRTRGTDWRTRLDTANGQPALVAYRAGEDGVFRLHTLQVLSVIDGAVARNVVFQDPTVFAAFDLAPVFPH</sequence>
<dbReference type="Gene3D" id="1.10.10.10">
    <property type="entry name" value="Winged helix-like DNA-binding domain superfamily/Winged helix DNA-binding domain"/>
    <property type="match status" value="1"/>
</dbReference>
<evidence type="ECO:0000313" key="12">
    <source>
        <dbReference type="Proteomes" id="UP000569914"/>
    </source>
</evidence>
<evidence type="ECO:0000259" key="8">
    <source>
        <dbReference type="Pfam" id="PF04542"/>
    </source>
</evidence>
<evidence type="ECO:0000256" key="5">
    <source>
        <dbReference type="ARBA" id="ARBA00023125"/>
    </source>
</evidence>
<dbReference type="InterPro" id="IPR014305">
    <property type="entry name" value="RNA_pol_sigma-G_actinobac"/>
</dbReference>
<dbReference type="GO" id="GO:0016987">
    <property type="term" value="F:sigma factor activity"/>
    <property type="evidence" value="ECO:0007669"/>
    <property type="project" value="UniProtKB-KW"/>
</dbReference>
<dbReference type="NCBIfam" id="TIGR02960">
    <property type="entry name" value="SigX5"/>
    <property type="match status" value="1"/>
</dbReference>
<dbReference type="Pfam" id="PF08281">
    <property type="entry name" value="Sigma70_r4_2"/>
    <property type="match status" value="1"/>
</dbReference>
<dbReference type="PANTHER" id="PTHR43133">
    <property type="entry name" value="RNA POLYMERASE ECF-TYPE SIGMA FACTO"/>
    <property type="match status" value="1"/>
</dbReference>
<dbReference type="InterPro" id="IPR013325">
    <property type="entry name" value="RNA_pol_sigma_r2"/>
</dbReference>
<dbReference type="EMBL" id="JACCBU010000001">
    <property type="protein sequence ID" value="NYE70798.1"/>
    <property type="molecule type" value="Genomic_DNA"/>
</dbReference>
<evidence type="ECO:0000313" key="11">
    <source>
        <dbReference type="EMBL" id="NYE70798.1"/>
    </source>
</evidence>
<evidence type="ECO:0000256" key="3">
    <source>
        <dbReference type="ARBA" id="ARBA00023015"/>
    </source>
</evidence>
<accession>A0A7Y9LBF6</accession>
<keyword evidence="3 7" id="KW-0805">Transcription regulation</keyword>
<comment type="caution">
    <text evidence="11">The sequence shown here is derived from an EMBL/GenBank/DDBJ whole genome shotgun (WGS) entry which is preliminary data.</text>
</comment>
<dbReference type="InterPro" id="IPR032710">
    <property type="entry name" value="NTF2-like_dom_sf"/>
</dbReference>
<evidence type="ECO:0000259" key="10">
    <source>
        <dbReference type="Pfam" id="PF12680"/>
    </source>
</evidence>
<dbReference type="NCBIfam" id="TIGR02937">
    <property type="entry name" value="sigma70-ECF"/>
    <property type="match status" value="1"/>
</dbReference>
<dbReference type="InterPro" id="IPR037401">
    <property type="entry name" value="SnoaL-like"/>
</dbReference>
<reference evidence="11 12" key="1">
    <citation type="submission" date="2020-07" db="EMBL/GenBank/DDBJ databases">
        <title>Sequencing the genomes of 1000 actinobacteria strains.</title>
        <authorList>
            <person name="Klenk H.-P."/>
        </authorList>
    </citation>
    <scope>NUCLEOTIDE SEQUENCE [LARGE SCALE GENOMIC DNA]</scope>
    <source>
        <strain evidence="11 12">DSM 22083</strain>
    </source>
</reference>
<dbReference type="Pfam" id="PF12680">
    <property type="entry name" value="SnoaL_2"/>
    <property type="match status" value="1"/>
</dbReference>
<keyword evidence="4 7" id="KW-0731">Sigma factor</keyword>
<keyword evidence="5 7" id="KW-0238">DNA-binding</keyword>
<dbReference type="GO" id="GO:0006950">
    <property type="term" value="P:response to stress"/>
    <property type="evidence" value="ECO:0007669"/>
    <property type="project" value="UniProtKB-ARBA"/>
</dbReference>
<dbReference type="GO" id="GO:0003677">
    <property type="term" value="F:DNA binding"/>
    <property type="evidence" value="ECO:0007669"/>
    <property type="project" value="UniProtKB-KW"/>
</dbReference>
<evidence type="ECO:0000256" key="1">
    <source>
        <dbReference type="ARBA" id="ARBA00010641"/>
    </source>
</evidence>
<dbReference type="CDD" id="cd06171">
    <property type="entry name" value="Sigma70_r4"/>
    <property type="match status" value="1"/>
</dbReference>
<feature type="domain" description="RNA polymerase sigma factor 70 region 4 type 2" evidence="9">
    <location>
        <begin position="132"/>
        <end position="184"/>
    </location>
</feature>
<dbReference type="Gene3D" id="3.10.450.50">
    <property type="match status" value="1"/>
</dbReference>
<dbReference type="AlphaFoldDB" id="A0A7Y9LBF6"/>
<comment type="subunit">
    <text evidence="2">Interacts transiently with the RNA polymerase catalytic core formed by RpoA, RpoB, RpoC and RpoZ (2 alpha, 1 beta, 1 beta' and 1 omega subunit) to form the RNA polymerase holoenzyme that can initiate transcription.</text>
</comment>
<dbReference type="GO" id="GO:0006352">
    <property type="term" value="P:DNA-templated transcription initiation"/>
    <property type="evidence" value="ECO:0007669"/>
    <property type="project" value="InterPro"/>
</dbReference>
<dbReference type="Pfam" id="PF04542">
    <property type="entry name" value="Sigma70_r2"/>
    <property type="match status" value="1"/>
</dbReference>
<dbReference type="PROSITE" id="PS01063">
    <property type="entry name" value="SIGMA70_ECF"/>
    <property type="match status" value="1"/>
</dbReference>
<name>A0A7Y9LBF6_9ACTN</name>
<evidence type="ECO:0000259" key="9">
    <source>
        <dbReference type="Pfam" id="PF08281"/>
    </source>
</evidence>
<dbReference type="InterPro" id="IPR013249">
    <property type="entry name" value="RNA_pol_sigma70_r4_t2"/>
</dbReference>
<feature type="domain" description="SnoaL-like" evidence="10">
    <location>
        <begin position="205"/>
        <end position="301"/>
    </location>
</feature>
<dbReference type="InterPro" id="IPR007627">
    <property type="entry name" value="RNA_pol_sigma70_r2"/>
</dbReference>
<proteinExistence type="inferred from homology"/>
<organism evidence="11 12">
    <name type="scientific">Microlunatus parietis</name>
    <dbReference type="NCBI Taxonomy" id="682979"/>
    <lineage>
        <taxon>Bacteria</taxon>
        <taxon>Bacillati</taxon>
        <taxon>Actinomycetota</taxon>
        <taxon>Actinomycetes</taxon>
        <taxon>Propionibacteriales</taxon>
        <taxon>Propionibacteriaceae</taxon>
        <taxon>Microlunatus</taxon>
    </lineage>
</organism>
<gene>
    <name evidence="11" type="ORF">BKA15_002127</name>
</gene>
<evidence type="ECO:0000256" key="6">
    <source>
        <dbReference type="ARBA" id="ARBA00023163"/>
    </source>
</evidence>
<evidence type="ECO:0000256" key="4">
    <source>
        <dbReference type="ARBA" id="ARBA00023082"/>
    </source>
</evidence>
<dbReference type="Proteomes" id="UP000569914">
    <property type="component" value="Unassembled WGS sequence"/>
</dbReference>
<evidence type="ECO:0000256" key="2">
    <source>
        <dbReference type="ARBA" id="ARBA00011344"/>
    </source>
</evidence>
<dbReference type="Gene3D" id="1.10.1740.10">
    <property type="match status" value="1"/>
</dbReference>
<dbReference type="NCBIfam" id="NF006089">
    <property type="entry name" value="PRK08241.1"/>
    <property type="match status" value="1"/>
</dbReference>
<dbReference type="InterPro" id="IPR039425">
    <property type="entry name" value="RNA_pol_sigma-70-like"/>
</dbReference>
<dbReference type="InterPro" id="IPR014284">
    <property type="entry name" value="RNA_pol_sigma-70_dom"/>
</dbReference>
<dbReference type="SUPFAM" id="SSF88659">
    <property type="entry name" value="Sigma3 and sigma4 domains of RNA polymerase sigma factors"/>
    <property type="match status" value="1"/>
</dbReference>
<keyword evidence="6 7" id="KW-0804">Transcription</keyword>
<keyword evidence="12" id="KW-1185">Reference proteome</keyword>
<dbReference type="RefSeq" id="WP_312878932.1">
    <property type="nucleotide sequence ID" value="NZ_JACCBU010000001.1"/>
</dbReference>
<dbReference type="SUPFAM" id="SSF88946">
    <property type="entry name" value="Sigma2 domain of RNA polymerase sigma factors"/>
    <property type="match status" value="1"/>
</dbReference>
<dbReference type="InterPro" id="IPR013324">
    <property type="entry name" value="RNA_pol_sigma_r3/r4-like"/>
</dbReference>
<dbReference type="SUPFAM" id="SSF54427">
    <property type="entry name" value="NTF2-like"/>
    <property type="match status" value="1"/>
</dbReference>
<dbReference type="InterPro" id="IPR000838">
    <property type="entry name" value="RNA_pol_sigma70_ECF_CS"/>
</dbReference>
<protein>
    <recommendedName>
        <fullName evidence="7">RNA polymerase sigma factor</fullName>
    </recommendedName>
</protein>
<feature type="domain" description="RNA polymerase sigma-70 region 2" evidence="8">
    <location>
        <begin position="14"/>
        <end position="81"/>
    </location>
</feature>